<proteinExistence type="predicted"/>
<evidence type="ECO:0008006" key="4">
    <source>
        <dbReference type="Google" id="ProtNLM"/>
    </source>
</evidence>
<name>A0ABV8GNZ4_9ACTN</name>
<keyword evidence="3" id="KW-1185">Reference proteome</keyword>
<dbReference type="RefSeq" id="WP_379534509.1">
    <property type="nucleotide sequence ID" value="NZ_JBHSBI010000036.1"/>
</dbReference>
<dbReference type="Proteomes" id="UP001595851">
    <property type="component" value="Unassembled WGS sequence"/>
</dbReference>
<protein>
    <recommendedName>
        <fullName evidence="4">Rubredoxin</fullName>
    </recommendedName>
</protein>
<accession>A0ABV8GNZ4</accession>
<sequence>MAATDSECRWCGTYFPDTPPGKPAPEHDRPNGTPCPAKGQKTGAAG</sequence>
<evidence type="ECO:0000256" key="1">
    <source>
        <dbReference type="SAM" id="MobiDB-lite"/>
    </source>
</evidence>
<gene>
    <name evidence="2" type="ORF">ACFOY2_46140</name>
</gene>
<comment type="caution">
    <text evidence="2">The sequence shown here is derived from an EMBL/GenBank/DDBJ whole genome shotgun (WGS) entry which is preliminary data.</text>
</comment>
<evidence type="ECO:0000313" key="3">
    <source>
        <dbReference type="Proteomes" id="UP001595851"/>
    </source>
</evidence>
<organism evidence="2 3">
    <name type="scientific">Nonomuraea purpurea</name>
    <dbReference type="NCBI Taxonomy" id="1849276"/>
    <lineage>
        <taxon>Bacteria</taxon>
        <taxon>Bacillati</taxon>
        <taxon>Actinomycetota</taxon>
        <taxon>Actinomycetes</taxon>
        <taxon>Streptosporangiales</taxon>
        <taxon>Streptosporangiaceae</taxon>
        <taxon>Nonomuraea</taxon>
    </lineage>
</organism>
<evidence type="ECO:0000313" key="2">
    <source>
        <dbReference type="EMBL" id="MFC4014674.1"/>
    </source>
</evidence>
<feature type="region of interest" description="Disordered" evidence="1">
    <location>
        <begin position="1"/>
        <end position="46"/>
    </location>
</feature>
<dbReference type="EMBL" id="JBHSBI010000036">
    <property type="protein sequence ID" value="MFC4014674.1"/>
    <property type="molecule type" value="Genomic_DNA"/>
</dbReference>
<reference evidence="3" key="1">
    <citation type="journal article" date="2019" name="Int. J. Syst. Evol. Microbiol.">
        <title>The Global Catalogue of Microorganisms (GCM) 10K type strain sequencing project: providing services to taxonomists for standard genome sequencing and annotation.</title>
        <authorList>
            <consortium name="The Broad Institute Genomics Platform"/>
            <consortium name="The Broad Institute Genome Sequencing Center for Infectious Disease"/>
            <person name="Wu L."/>
            <person name="Ma J."/>
        </authorList>
    </citation>
    <scope>NUCLEOTIDE SEQUENCE [LARGE SCALE GENOMIC DNA]</scope>
    <source>
        <strain evidence="3">TBRC 1276</strain>
    </source>
</reference>